<protein>
    <submittedName>
        <fullName evidence="1">Uncharacterized protein</fullName>
    </submittedName>
</protein>
<evidence type="ECO:0000313" key="1">
    <source>
        <dbReference type="EMBL" id="EJK71677.1"/>
    </source>
</evidence>
<gene>
    <name evidence="1" type="ORF">THAOC_06860</name>
</gene>
<dbReference type="EMBL" id="AGNL01006935">
    <property type="protein sequence ID" value="EJK71677.1"/>
    <property type="molecule type" value="Genomic_DNA"/>
</dbReference>
<sequence>MCQLGTREEISCRAIHIPSPLYRNRYGRPRLVDPAHVQVDKDQVGPLVARRQYLPPRRHGRRVPPRRVVRVLPPRAAAVLLLGWGGPRRTRREDVALPVHGPSPLQQLPVRRPRGEVERPGKHEDAAPVAVCEEGGVLGEAYVVAYPEPDPAEVAAVPRPNFEVAGLTTGAERLGLLEAYAARHVDVEEMHLPVLRDDRAGRVHDDARVVNVSAVPLGHRPPDDVHFGLDSQLHEPRRGDAPLAAVGRAGDRVALGRDGLGVLRERARGVRRVP</sequence>
<name>K0TLA6_THAOC</name>
<organism evidence="1 2">
    <name type="scientific">Thalassiosira oceanica</name>
    <name type="common">Marine diatom</name>
    <dbReference type="NCBI Taxonomy" id="159749"/>
    <lineage>
        <taxon>Eukaryota</taxon>
        <taxon>Sar</taxon>
        <taxon>Stramenopiles</taxon>
        <taxon>Ochrophyta</taxon>
        <taxon>Bacillariophyta</taxon>
        <taxon>Coscinodiscophyceae</taxon>
        <taxon>Thalassiosirophycidae</taxon>
        <taxon>Thalassiosirales</taxon>
        <taxon>Thalassiosiraceae</taxon>
        <taxon>Thalassiosira</taxon>
    </lineage>
</organism>
<reference evidence="1 2" key="1">
    <citation type="journal article" date="2012" name="Genome Biol.">
        <title>Genome and low-iron response of an oceanic diatom adapted to chronic iron limitation.</title>
        <authorList>
            <person name="Lommer M."/>
            <person name="Specht M."/>
            <person name="Roy A.S."/>
            <person name="Kraemer L."/>
            <person name="Andreson R."/>
            <person name="Gutowska M.A."/>
            <person name="Wolf J."/>
            <person name="Bergner S.V."/>
            <person name="Schilhabel M.B."/>
            <person name="Klostermeier U.C."/>
            <person name="Beiko R.G."/>
            <person name="Rosenstiel P."/>
            <person name="Hippler M."/>
            <person name="Laroche J."/>
        </authorList>
    </citation>
    <scope>NUCLEOTIDE SEQUENCE [LARGE SCALE GENOMIC DNA]</scope>
    <source>
        <strain evidence="1 2">CCMP1005</strain>
    </source>
</reference>
<comment type="caution">
    <text evidence="1">The sequence shown here is derived from an EMBL/GenBank/DDBJ whole genome shotgun (WGS) entry which is preliminary data.</text>
</comment>
<accession>K0TLA6</accession>
<proteinExistence type="predicted"/>
<dbReference type="AlphaFoldDB" id="K0TLA6"/>
<keyword evidence="2" id="KW-1185">Reference proteome</keyword>
<feature type="non-terminal residue" evidence="1">
    <location>
        <position position="274"/>
    </location>
</feature>
<dbReference type="Proteomes" id="UP000266841">
    <property type="component" value="Unassembled WGS sequence"/>
</dbReference>
<evidence type="ECO:0000313" key="2">
    <source>
        <dbReference type="Proteomes" id="UP000266841"/>
    </source>
</evidence>